<dbReference type="Gene3D" id="1.20.1250.20">
    <property type="entry name" value="MFS general substrate transporter like domains"/>
    <property type="match status" value="2"/>
</dbReference>
<evidence type="ECO:0000256" key="5">
    <source>
        <dbReference type="ARBA" id="ARBA00022989"/>
    </source>
</evidence>
<keyword evidence="10" id="KW-1185">Reference proteome</keyword>
<name>A0A238V744_HALVU</name>
<feature type="transmembrane region" description="Helical" evidence="7">
    <location>
        <begin position="42"/>
        <end position="62"/>
    </location>
</feature>
<feature type="domain" description="Major facilitator superfamily (MFS) profile" evidence="8">
    <location>
        <begin position="1"/>
        <end position="401"/>
    </location>
</feature>
<evidence type="ECO:0000256" key="4">
    <source>
        <dbReference type="ARBA" id="ARBA00022692"/>
    </source>
</evidence>
<dbReference type="RefSeq" id="WP_089383484.1">
    <property type="nucleotide sequence ID" value="NZ_FZNQ01000002.1"/>
</dbReference>
<evidence type="ECO:0000313" key="10">
    <source>
        <dbReference type="Proteomes" id="UP000198397"/>
    </source>
</evidence>
<evidence type="ECO:0000256" key="7">
    <source>
        <dbReference type="SAM" id="Phobius"/>
    </source>
</evidence>
<proteinExistence type="predicted"/>
<dbReference type="PANTHER" id="PTHR23517:SF3">
    <property type="entry name" value="INTEGRAL MEMBRANE TRANSPORT PROTEIN"/>
    <property type="match status" value="1"/>
</dbReference>
<protein>
    <submittedName>
        <fullName evidence="9">Predicted arabinose efflux permease, MFS family</fullName>
    </submittedName>
</protein>
<organism evidence="9 10">
    <name type="scientific">Halorubrum vacuolatum</name>
    <name type="common">Natronobacterium vacuolatum</name>
    <dbReference type="NCBI Taxonomy" id="63740"/>
    <lineage>
        <taxon>Archaea</taxon>
        <taxon>Methanobacteriati</taxon>
        <taxon>Methanobacteriota</taxon>
        <taxon>Stenosarchaea group</taxon>
        <taxon>Halobacteria</taxon>
        <taxon>Halobacteriales</taxon>
        <taxon>Haloferacaceae</taxon>
        <taxon>Halorubrum</taxon>
    </lineage>
</organism>
<keyword evidence="6 7" id="KW-0472">Membrane</keyword>
<keyword evidence="4 7" id="KW-0812">Transmembrane</keyword>
<keyword evidence="2" id="KW-0813">Transport</keyword>
<dbReference type="GO" id="GO:0005886">
    <property type="term" value="C:plasma membrane"/>
    <property type="evidence" value="ECO:0007669"/>
    <property type="project" value="UniProtKB-SubCell"/>
</dbReference>
<feature type="transmembrane region" description="Helical" evidence="7">
    <location>
        <begin position="131"/>
        <end position="155"/>
    </location>
</feature>
<dbReference type="InterPro" id="IPR020846">
    <property type="entry name" value="MFS_dom"/>
</dbReference>
<dbReference type="Pfam" id="PF07690">
    <property type="entry name" value="MFS_1"/>
    <property type="match status" value="1"/>
</dbReference>
<comment type="subcellular location">
    <subcellularLocation>
        <location evidence="1">Cell membrane</location>
        <topology evidence="1">Multi-pass membrane protein</topology>
    </subcellularLocation>
</comment>
<dbReference type="EMBL" id="FZNQ01000002">
    <property type="protein sequence ID" value="SNR30031.1"/>
    <property type="molecule type" value="Genomic_DNA"/>
</dbReference>
<feature type="transmembrane region" description="Helical" evidence="7">
    <location>
        <begin position="259"/>
        <end position="275"/>
    </location>
</feature>
<gene>
    <name evidence="9" type="ORF">SAMN06264855_10215</name>
</gene>
<feature type="transmembrane region" description="Helical" evidence="7">
    <location>
        <begin position="349"/>
        <end position="372"/>
    </location>
</feature>
<keyword evidence="5 7" id="KW-1133">Transmembrane helix</keyword>
<dbReference type="PROSITE" id="PS50850">
    <property type="entry name" value="MFS"/>
    <property type="match status" value="1"/>
</dbReference>
<evidence type="ECO:0000259" key="8">
    <source>
        <dbReference type="PROSITE" id="PS50850"/>
    </source>
</evidence>
<evidence type="ECO:0000256" key="1">
    <source>
        <dbReference type="ARBA" id="ARBA00004651"/>
    </source>
</evidence>
<reference evidence="9 10" key="1">
    <citation type="submission" date="2017-06" db="EMBL/GenBank/DDBJ databases">
        <authorList>
            <person name="Kim H.J."/>
            <person name="Triplett B.A."/>
        </authorList>
    </citation>
    <scope>NUCLEOTIDE SEQUENCE [LARGE SCALE GENOMIC DNA]</scope>
    <source>
        <strain evidence="9 10">DSM 8800</strain>
    </source>
</reference>
<feature type="transmembrane region" description="Helical" evidence="7">
    <location>
        <begin position="161"/>
        <end position="181"/>
    </location>
</feature>
<dbReference type="OrthoDB" id="204590at2157"/>
<dbReference type="AlphaFoldDB" id="A0A238V744"/>
<feature type="transmembrane region" description="Helical" evidence="7">
    <location>
        <begin position="12"/>
        <end position="36"/>
    </location>
</feature>
<evidence type="ECO:0000256" key="6">
    <source>
        <dbReference type="ARBA" id="ARBA00023136"/>
    </source>
</evidence>
<dbReference type="GO" id="GO:0022857">
    <property type="term" value="F:transmembrane transporter activity"/>
    <property type="evidence" value="ECO:0007669"/>
    <property type="project" value="InterPro"/>
</dbReference>
<evidence type="ECO:0000313" key="9">
    <source>
        <dbReference type="EMBL" id="SNR30031.1"/>
    </source>
</evidence>
<feature type="transmembrane region" description="Helical" evidence="7">
    <location>
        <begin position="378"/>
        <end position="398"/>
    </location>
</feature>
<dbReference type="PANTHER" id="PTHR23517">
    <property type="entry name" value="RESISTANCE PROTEIN MDTM, PUTATIVE-RELATED-RELATED"/>
    <property type="match status" value="1"/>
</dbReference>
<dbReference type="InterPro" id="IPR036259">
    <property type="entry name" value="MFS_trans_sf"/>
</dbReference>
<dbReference type="InterPro" id="IPR050171">
    <property type="entry name" value="MFS_Transporters"/>
</dbReference>
<feature type="transmembrane region" description="Helical" evidence="7">
    <location>
        <begin position="287"/>
        <end position="304"/>
    </location>
</feature>
<dbReference type="InterPro" id="IPR011701">
    <property type="entry name" value="MFS"/>
</dbReference>
<evidence type="ECO:0000256" key="2">
    <source>
        <dbReference type="ARBA" id="ARBA00022448"/>
    </source>
</evidence>
<feature type="transmembrane region" description="Helical" evidence="7">
    <location>
        <begin position="207"/>
        <end position="226"/>
    </location>
</feature>
<sequence length="401" mass="41021">MNGNDGGIARFTMVGHGVFHGHELSIPVFLVVWLAVFDLSTFAWGLALGVAFGLVGVGSPIAGVLADRYPARRLVSLSAGGMGLALALMALVGTLPAVLVGLAAWGVAASIYHPAALALISRGADQRGTVLGYHGAAGSLGTVIGPLAVLLALAVFDWRPVMLALALPALAVPLVGAFSAFDERAAVDAERASSVSTPREFLADSRVLFTSGFLVVFAVVLTYGIFYRGFFTFLPDVLSRVTVFQPVTVGGETIDADQFAYSALLLVGVIGQYAGGRLSDRHRPDRILIALLLAVIVGTLGFLPASAAGVIPLLAVCGLLGFTIYAVAPITQTLVAEHAPAEHHGISFGYTYLGTFGFGALGASIGGAALTLGGEPALFLALAGAAAVCVIVAAVLSLRAR</sequence>
<keyword evidence="3" id="KW-1003">Cell membrane</keyword>
<evidence type="ECO:0000256" key="3">
    <source>
        <dbReference type="ARBA" id="ARBA00022475"/>
    </source>
</evidence>
<dbReference type="Proteomes" id="UP000198397">
    <property type="component" value="Unassembled WGS sequence"/>
</dbReference>
<dbReference type="SUPFAM" id="SSF103473">
    <property type="entry name" value="MFS general substrate transporter"/>
    <property type="match status" value="1"/>
</dbReference>
<feature type="transmembrane region" description="Helical" evidence="7">
    <location>
        <begin position="74"/>
        <end position="92"/>
    </location>
</feature>
<feature type="transmembrane region" description="Helical" evidence="7">
    <location>
        <begin position="310"/>
        <end position="328"/>
    </location>
</feature>
<accession>A0A238V744</accession>